<name>A0ABT1LW79_9MICC</name>
<organism evidence="2 3">
    <name type="scientific">Pseudarthrobacter humi</name>
    <dbReference type="NCBI Taxonomy" id="2952523"/>
    <lineage>
        <taxon>Bacteria</taxon>
        <taxon>Bacillati</taxon>
        <taxon>Actinomycetota</taxon>
        <taxon>Actinomycetes</taxon>
        <taxon>Micrococcales</taxon>
        <taxon>Micrococcaceae</taxon>
        <taxon>Pseudarthrobacter</taxon>
    </lineage>
</organism>
<dbReference type="Proteomes" id="UP001524318">
    <property type="component" value="Unassembled WGS sequence"/>
</dbReference>
<evidence type="ECO:0000256" key="1">
    <source>
        <dbReference type="SAM" id="MobiDB-lite"/>
    </source>
</evidence>
<gene>
    <name evidence="2" type="ORF">NFC73_20185</name>
</gene>
<accession>A0ABT1LW79</accession>
<sequence length="147" mass="15139">METTQGEGPTNMAAPRKSAQQLAAREKARAKAQELTARHEKLIDLAAEFFEQQEQADQVRADAQAKADAILAKAEEDAEAATRGAAGTVAAMIAAGEPKSAVASRLGVSGAELKKLLDLDAAGQSESTPVNAADARGKEAPATEQAA</sequence>
<protein>
    <submittedName>
        <fullName evidence="2">Uncharacterized protein</fullName>
    </submittedName>
</protein>
<evidence type="ECO:0000313" key="3">
    <source>
        <dbReference type="Proteomes" id="UP001524318"/>
    </source>
</evidence>
<dbReference type="EMBL" id="JANCLV010000025">
    <property type="protein sequence ID" value="MCP9002026.1"/>
    <property type="molecule type" value="Genomic_DNA"/>
</dbReference>
<proteinExistence type="predicted"/>
<evidence type="ECO:0000313" key="2">
    <source>
        <dbReference type="EMBL" id="MCP9002026.1"/>
    </source>
</evidence>
<feature type="region of interest" description="Disordered" evidence="1">
    <location>
        <begin position="1"/>
        <end position="28"/>
    </location>
</feature>
<reference evidence="2 3" key="1">
    <citation type="submission" date="2022-06" db="EMBL/GenBank/DDBJ databases">
        <title>Pseudarthrobacter sp. strain RMG13 Genome sequencing and assembly.</title>
        <authorList>
            <person name="Kim I."/>
        </authorList>
    </citation>
    <scope>NUCLEOTIDE SEQUENCE [LARGE SCALE GENOMIC DNA]</scope>
    <source>
        <strain evidence="2 3">RMG13</strain>
    </source>
</reference>
<dbReference type="RefSeq" id="WP_254753178.1">
    <property type="nucleotide sequence ID" value="NZ_JANCLV010000025.1"/>
</dbReference>
<feature type="region of interest" description="Disordered" evidence="1">
    <location>
        <begin position="121"/>
        <end position="147"/>
    </location>
</feature>
<comment type="caution">
    <text evidence="2">The sequence shown here is derived from an EMBL/GenBank/DDBJ whole genome shotgun (WGS) entry which is preliminary data.</text>
</comment>
<keyword evidence="3" id="KW-1185">Reference proteome</keyword>